<dbReference type="Pfam" id="PF02626">
    <property type="entry name" value="CT_A_B"/>
    <property type="match status" value="1"/>
</dbReference>
<keyword evidence="3" id="KW-0067">ATP-binding</keyword>
<evidence type="ECO:0000313" key="6">
    <source>
        <dbReference type="EMBL" id="CAG8372942.1"/>
    </source>
</evidence>
<feature type="domain" description="Carboxyltransferase" evidence="4">
    <location>
        <begin position="275"/>
        <end position="506"/>
    </location>
</feature>
<keyword evidence="2" id="KW-0378">Hydrolase</keyword>
<keyword evidence="1" id="KW-0547">Nucleotide-binding</keyword>
<evidence type="ECO:0000256" key="2">
    <source>
        <dbReference type="ARBA" id="ARBA00022801"/>
    </source>
</evidence>
<dbReference type="SMART" id="SM00797">
    <property type="entry name" value="AHS2"/>
    <property type="match status" value="1"/>
</dbReference>
<dbReference type="AlphaFoldDB" id="A0A9W4NG97"/>
<dbReference type="InterPro" id="IPR011053">
    <property type="entry name" value="Single_hybrid_motif"/>
</dbReference>
<dbReference type="CDD" id="cd06850">
    <property type="entry name" value="biotinyl_domain"/>
    <property type="match status" value="1"/>
</dbReference>
<dbReference type="SUPFAM" id="SSF51230">
    <property type="entry name" value="Single hybrid motif"/>
    <property type="match status" value="1"/>
</dbReference>
<dbReference type="Proteomes" id="UP001152592">
    <property type="component" value="Unassembled WGS sequence"/>
</dbReference>
<accession>A0A9W4NG97</accession>
<dbReference type="GO" id="GO:0016787">
    <property type="term" value="F:hydrolase activity"/>
    <property type="evidence" value="ECO:0007669"/>
    <property type="project" value="UniProtKB-KW"/>
</dbReference>
<dbReference type="SUPFAM" id="SSF160467">
    <property type="entry name" value="PH0987 N-terminal domain-like"/>
    <property type="match status" value="1"/>
</dbReference>
<dbReference type="GO" id="GO:0005524">
    <property type="term" value="F:ATP binding"/>
    <property type="evidence" value="ECO:0007669"/>
    <property type="project" value="UniProtKB-KW"/>
</dbReference>
<dbReference type="InterPro" id="IPR029000">
    <property type="entry name" value="Cyclophilin-like_dom_sf"/>
</dbReference>
<dbReference type="Gene3D" id="2.40.100.10">
    <property type="entry name" value="Cyclophilin-like"/>
    <property type="match status" value="2"/>
</dbReference>
<gene>
    <name evidence="6" type="ORF">PSALAMII_LOCUS4840</name>
</gene>
<proteinExistence type="predicted"/>
<dbReference type="SUPFAM" id="SSF50891">
    <property type="entry name" value="Cyclophilin-like"/>
    <property type="match status" value="2"/>
</dbReference>
<dbReference type="InterPro" id="IPR003833">
    <property type="entry name" value="CT_C_D"/>
</dbReference>
<dbReference type="Gene3D" id="3.30.1360.40">
    <property type="match status" value="1"/>
</dbReference>
<sequence>MWSNIVVEKGQVLKVGSVVENGSRAYIAFQGGLPQIPLYLGSKSTAPELQFGGLQGRRLQTSDILELSPESATFAADAVPTSIPHDAIPDFGSITEICCLSGPFDSDDILTQEGRDTIFTSQWTVNHNSSRSGVRLNGPRVKWARDRGGGGGSHPSNIFDYGYPNGGVNWTGESPIVLTRDRPDLGGFVCPMTVCSGEMWKVGQLKAGDKARFRLTTFENALKISLAKHSYLREISAYIQSKTDLAIPSLRLDLSHQPTPLILKRKPATSNHPQVTFRQAGDTSIIVEYGKQIADLRNTVCVKLLSEELEKQDFKDIRYEPNIATLTVHFNPMQLSQLGLLRLLDGLDAQIADTTGLQLSVREVHLPLCLDHLSLQEATQRYMDSIRPTAAYLPDNIDYLREANALPSRKDVFDALLKTPWLAVAVGFYVGTPIMFPLDPHYLYTGQKYGPNRTYTPSGSVGLGGSLLGLYPIALPGGYQLMGRTLGAWDTAGTRPCFSSQRPWLFDLWDIVRFQQVTEEEFNQFEREFKAGRYHFRITTTTLNLDHYIYKFDAAFVDPTYCDWQRRQALAAEEMNTLEQRLFEEWNIAEAAGARQDANDEIDGVSPTNMVKIIAPVDANVWKIQVQVGDVLRKGEVIAILEAMKMEIKVAVADDQDGARVTSIACRPGSVVGPDTTILMAMHDT</sequence>
<dbReference type="InterPro" id="IPR003778">
    <property type="entry name" value="CT_A_B"/>
</dbReference>
<evidence type="ECO:0000259" key="5">
    <source>
        <dbReference type="SMART" id="SM00797"/>
    </source>
</evidence>
<evidence type="ECO:0000256" key="1">
    <source>
        <dbReference type="ARBA" id="ARBA00022741"/>
    </source>
</evidence>
<feature type="domain" description="Carboxyltransferase" evidence="5">
    <location>
        <begin position="1"/>
        <end position="231"/>
    </location>
</feature>
<evidence type="ECO:0000259" key="4">
    <source>
        <dbReference type="SMART" id="SM00796"/>
    </source>
</evidence>
<organism evidence="6 7">
    <name type="scientific">Penicillium salamii</name>
    <dbReference type="NCBI Taxonomy" id="1612424"/>
    <lineage>
        <taxon>Eukaryota</taxon>
        <taxon>Fungi</taxon>
        <taxon>Dikarya</taxon>
        <taxon>Ascomycota</taxon>
        <taxon>Pezizomycotina</taxon>
        <taxon>Eurotiomycetes</taxon>
        <taxon>Eurotiomycetidae</taxon>
        <taxon>Eurotiales</taxon>
        <taxon>Aspergillaceae</taxon>
        <taxon>Penicillium</taxon>
    </lineage>
</organism>
<name>A0A9W4NG97_9EURO</name>
<dbReference type="PANTHER" id="PTHR43309">
    <property type="entry name" value="5-OXOPROLINASE SUBUNIT C"/>
    <property type="match status" value="1"/>
</dbReference>
<dbReference type="SMART" id="SM00796">
    <property type="entry name" value="AHS1"/>
    <property type="match status" value="1"/>
</dbReference>
<dbReference type="EMBL" id="CAJVPD010000228">
    <property type="protein sequence ID" value="CAG8372942.1"/>
    <property type="molecule type" value="Genomic_DNA"/>
</dbReference>
<evidence type="ECO:0000256" key="3">
    <source>
        <dbReference type="ARBA" id="ARBA00022840"/>
    </source>
</evidence>
<reference evidence="6" key="1">
    <citation type="submission" date="2021-07" db="EMBL/GenBank/DDBJ databases">
        <authorList>
            <person name="Branca A.L. A."/>
        </authorList>
    </citation>
    <scope>NUCLEOTIDE SEQUENCE</scope>
</reference>
<dbReference type="PANTHER" id="PTHR43309:SF5">
    <property type="entry name" value="5-OXOPROLINASE SUBUNIT C"/>
    <property type="match status" value="1"/>
</dbReference>
<comment type="caution">
    <text evidence="6">The sequence shown here is derived from an EMBL/GenBank/DDBJ whole genome shotgun (WGS) entry which is preliminary data.</text>
</comment>
<protein>
    <recommendedName>
        <fullName evidence="8">Urea carboxylase</fullName>
    </recommendedName>
</protein>
<dbReference type="Pfam" id="PF00364">
    <property type="entry name" value="Biotin_lipoyl"/>
    <property type="match status" value="1"/>
</dbReference>
<dbReference type="Gene3D" id="2.40.50.100">
    <property type="match status" value="1"/>
</dbReference>
<dbReference type="Pfam" id="PF02682">
    <property type="entry name" value="CT_C_D"/>
    <property type="match status" value="1"/>
</dbReference>
<dbReference type="InterPro" id="IPR000089">
    <property type="entry name" value="Biotin_lipoyl"/>
</dbReference>
<dbReference type="InterPro" id="IPR052708">
    <property type="entry name" value="PxpC"/>
</dbReference>
<evidence type="ECO:0008006" key="8">
    <source>
        <dbReference type="Google" id="ProtNLM"/>
    </source>
</evidence>
<evidence type="ECO:0000313" key="7">
    <source>
        <dbReference type="Proteomes" id="UP001152592"/>
    </source>
</evidence>
<dbReference type="OrthoDB" id="3358017at2759"/>